<dbReference type="SUPFAM" id="SSF111331">
    <property type="entry name" value="NAD kinase/diacylglycerol kinase-like"/>
    <property type="match status" value="1"/>
</dbReference>
<evidence type="ECO:0000256" key="8">
    <source>
        <dbReference type="HAMAP-Rule" id="MF_00361"/>
    </source>
</evidence>
<dbReference type="InterPro" id="IPR002504">
    <property type="entry name" value="NADK"/>
</dbReference>
<dbReference type="HAMAP" id="MF_00361">
    <property type="entry name" value="NAD_kinase"/>
    <property type="match status" value="1"/>
</dbReference>
<dbReference type="Proteomes" id="UP000094609">
    <property type="component" value="Chromosome"/>
</dbReference>
<dbReference type="InterPro" id="IPR017437">
    <property type="entry name" value="ATP-NAD_kinase_PpnK-typ_C"/>
</dbReference>
<comment type="catalytic activity">
    <reaction evidence="7 8">
        <text>NAD(+) + ATP = ADP + NADP(+) + H(+)</text>
        <dbReference type="Rhea" id="RHEA:18629"/>
        <dbReference type="ChEBI" id="CHEBI:15378"/>
        <dbReference type="ChEBI" id="CHEBI:30616"/>
        <dbReference type="ChEBI" id="CHEBI:57540"/>
        <dbReference type="ChEBI" id="CHEBI:58349"/>
        <dbReference type="ChEBI" id="CHEBI:456216"/>
        <dbReference type="EC" id="2.7.1.23"/>
    </reaction>
</comment>
<dbReference type="FunFam" id="2.60.200.30:FF:000009">
    <property type="entry name" value="Poly(P)/ATP NAD kinase"/>
    <property type="match status" value="1"/>
</dbReference>
<dbReference type="GO" id="GO:0019674">
    <property type="term" value="P:NAD+ metabolic process"/>
    <property type="evidence" value="ECO:0007669"/>
    <property type="project" value="InterPro"/>
</dbReference>
<feature type="binding site" evidence="8">
    <location>
        <position position="182"/>
    </location>
    <ligand>
        <name>NAD(+)</name>
        <dbReference type="ChEBI" id="CHEBI:57540"/>
    </ligand>
</feature>
<evidence type="ECO:0000256" key="1">
    <source>
        <dbReference type="ARBA" id="ARBA00022679"/>
    </source>
</evidence>
<evidence type="ECO:0000256" key="5">
    <source>
        <dbReference type="ARBA" id="ARBA00022857"/>
    </source>
</evidence>
<evidence type="ECO:0000256" key="7">
    <source>
        <dbReference type="ARBA" id="ARBA00047925"/>
    </source>
</evidence>
<comment type="similarity">
    <text evidence="8">Belongs to the NAD kinase family.</text>
</comment>
<keyword evidence="5 8" id="KW-0521">NADP</keyword>
<dbReference type="GO" id="GO:0003951">
    <property type="term" value="F:NAD+ kinase activity"/>
    <property type="evidence" value="ECO:0007669"/>
    <property type="project" value="UniProtKB-UniRule"/>
</dbReference>
<keyword evidence="10" id="KW-1185">Reference proteome</keyword>
<dbReference type="NCBIfam" id="NF010679">
    <property type="entry name" value="PRK14077.1"/>
    <property type="match status" value="1"/>
</dbReference>
<dbReference type="InterPro" id="IPR017438">
    <property type="entry name" value="ATP-NAD_kinase_N"/>
</dbReference>
<dbReference type="KEGG" id="shal:SHALO_0860"/>
<keyword evidence="1 8" id="KW-0808">Transferase</keyword>
<dbReference type="EC" id="2.7.1.23" evidence="8"/>
<dbReference type="GO" id="GO:0006741">
    <property type="term" value="P:NADP+ biosynthetic process"/>
    <property type="evidence" value="ECO:0007669"/>
    <property type="project" value="UniProtKB-UniRule"/>
</dbReference>
<keyword evidence="3 8" id="KW-0418">Kinase</keyword>
<dbReference type="InterPro" id="IPR016064">
    <property type="entry name" value="NAD/diacylglycerol_kinase_sf"/>
</dbReference>
<keyword evidence="8" id="KW-0963">Cytoplasm</keyword>
<name>A0A1D7TI24_9BACT</name>
<reference evidence="10" key="1">
    <citation type="submission" date="2016-08" db="EMBL/GenBank/DDBJ databases">
        <title>Complete genome sequence of the organohalide-respiring Epsilonproteobacterium Sulfurospirillum halorespirans.</title>
        <authorList>
            <person name="Goris T."/>
            <person name="Zimmermann J."/>
            <person name="Schenz B."/>
            <person name="Lemos M."/>
            <person name="Hackermueller J."/>
            <person name="Diekert G."/>
        </authorList>
    </citation>
    <scope>NUCLEOTIDE SEQUENCE [LARGE SCALE GENOMIC DNA]</scope>
    <source>
        <strain>DSM 13726</strain>
        <strain evidence="10">PCE-M2</strain>
    </source>
</reference>
<comment type="function">
    <text evidence="8">Involved in the regulation of the intracellular balance of NAD and NADP, and is a key enzyme in the biosynthesis of NADP. Catalyzes specifically the phosphorylation on 2'-hydroxyl of the adenosine moiety of NAD to yield NADP.</text>
</comment>
<feature type="binding site" evidence="8">
    <location>
        <position position="249"/>
    </location>
    <ligand>
        <name>NAD(+)</name>
        <dbReference type="ChEBI" id="CHEBI:57540"/>
    </ligand>
</feature>
<dbReference type="GO" id="GO:0005737">
    <property type="term" value="C:cytoplasm"/>
    <property type="evidence" value="ECO:0007669"/>
    <property type="project" value="UniProtKB-SubCell"/>
</dbReference>
<proteinExistence type="inferred from homology"/>
<evidence type="ECO:0000256" key="2">
    <source>
        <dbReference type="ARBA" id="ARBA00022741"/>
    </source>
</evidence>
<comment type="cofactor">
    <cofactor evidence="8">
        <name>a divalent metal cation</name>
        <dbReference type="ChEBI" id="CHEBI:60240"/>
    </cofactor>
</comment>
<dbReference type="PANTHER" id="PTHR20275:SF0">
    <property type="entry name" value="NAD KINASE"/>
    <property type="match status" value="1"/>
</dbReference>
<gene>
    <name evidence="8" type="primary">nadK</name>
    <name evidence="9" type="ORF">SHALO_0860</name>
</gene>
<evidence type="ECO:0000313" key="9">
    <source>
        <dbReference type="EMBL" id="AOO64641.1"/>
    </source>
</evidence>
<dbReference type="GO" id="GO:0051287">
    <property type="term" value="F:NAD binding"/>
    <property type="evidence" value="ECO:0007669"/>
    <property type="project" value="UniProtKB-ARBA"/>
</dbReference>
<dbReference type="STRING" id="1193502.SHALO_0860"/>
<keyword evidence="4 8" id="KW-0067">ATP-binding</keyword>
<evidence type="ECO:0000256" key="3">
    <source>
        <dbReference type="ARBA" id="ARBA00022777"/>
    </source>
</evidence>
<dbReference type="Gene3D" id="2.60.200.30">
    <property type="entry name" value="Probable inorganic polyphosphate/atp-NAD kinase, domain 2"/>
    <property type="match status" value="1"/>
</dbReference>
<keyword evidence="6 8" id="KW-0520">NAD</keyword>
<comment type="caution">
    <text evidence="8">Lacks conserved residue(s) required for the propagation of feature annotation.</text>
</comment>
<feature type="binding site" evidence="8">
    <location>
        <begin position="79"/>
        <end position="80"/>
    </location>
    <ligand>
        <name>NAD(+)</name>
        <dbReference type="ChEBI" id="CHEBI:57540"/>
    </ligand>
</feature>
<keyword evidence="2 8" id="KW-0547">Nucleotide-binding</keyword>
<dbReference type="Pfam" id="PF01513">
    <property type="entry name" value="NAD_kinase"/>
    <property type="match status" value="1"/>
</dbReference>
<feature type="binding site" evidence="8">
    <location>
        <begin position="193"/>
        <end position="198"/>
    </location>
    <ligand>
        <name>NAD(+)</name>
        <dbReference type="ChEBI" id="CHEBI:57540"/>
    </ligand>
</feature>
<evidence type="ECO:0000256" key="4">
    <source>
        <dbReference type="ARBA" id="ARBA00022840"/>
    </source>
</evidence>
<dbReference type="RefSeq" id="WP_069477512.1">
    <property type="nucleotide sequence ID" value="NZ_CP017111.1"/>
</dbReference>
<feature type="binding site" evidence="8">
    <location>
        <position position="163"/>
    </location>
    <ligand>
        <name>NAD(+)</name>
        <dbReference type="ChEBI" id="CHEBI:57540"/>
    </ligand>
</feature>
<dbReference type="Pfam" id="PF20143">
    <property type="entry name" value="NAD_kinase_C"/>
    <property type="match status" value="1"/>
</dbReference>
<dbReference type="EMBL" id="CP017111">
    <property type="protein sequence ID" value="AOO64641.1"/>
    <property type="molecule type" value="Genomic_DNA"/>
</dbReference>
<dbReference type="PATRIC" id="fig|1193502.14.peg.868"/>
<comment type="subcellular location">
    <subcellularLocation>
        <location evidence="8">Cytoplasm</location>
    </subcellularLocation>
</comment>
<dbReference type="GO" id="GO:0005524">
    <property type="term" value="F:ATP binding"/>
    <property type="evidence" value="ECO:0007669"/>
    <property type="project" value="UniProtKB-KW"/>
</dbReference>
<dbReference type="GO" id="GO:0046872">
    <property type="term" value="F:metal ion binding"/>
    <property type="evidence" value="ECO:0007669"/>
    <property type="project" value="UniProtKB-UniRule"/>
</dbReference>
<protein>
    <recommendedName>
        <fullName evidence="8">NAD kinase</fullName>
        <ecNumber evidence="8">2.7.1.23</ecNumber>
    </recommendedName>
    <alternativeName>
        <fullName evidence="8">ATP-dependent NAD kinase</fullName>
    </alternativeName>
</protein>
<sequence length="292" mass="32201">MKITNHTKKLTTITTVGLVSKPNDGTLCGYVHEIETALNKHGVNLLIEEKSAQLLGCGEGISFEHMCKASDFLISLGGDGTLISLCRKSFKYHKPVLGIHAGQLGFLTDIQTDEISDFIEELFVGNYRIDTRMMLEVSLHVNGKVEKVVAFNDIVLSRSKISHMSTIKAYVDGQLFNSYYGDGLIVSTPTGSTAYNLSAGGPVVYPLTEALIITPICPHSLSQRPLVLPVDFEIAFESDGDTVIVVDGQDTYTMNEIERVSVRIAKQGAELIHSLDRDYFEILKKKLHWGHL</sequence>
<dbReference type="PANTHER" id="PTHR20275">
    <property type="entry name" value="NAD KINASE"/>
    <property type="match status" value="1"/>
</dbReference>
<evidence type="ECO:0000313" key="10">
    <source>
        <dbReference type="Proteomes" id="UP000094609"/>
    </source>
</evidence>
<feature type="active site" description="Proton acceptor" evidence="8">
    <location>
        <position position="79"/>
    </location>
</feature>
<dbReference type="AlphaFoldDB" id="A0A1D7TI24"/>
<accession>A0A1D7TI24</accession>
<feature type="binding site" evidence="8">
    <location>
        <begin position="152"/>
        <end position="153"/>
    </location>
    <ligand>
        <name>NAD(+)</name>
        <dbReference type="ChEBI" id="CHEBI:57540"/>
    </ligand>
</feature>
<evidence type="ECO:0000256" key="6">
    <source>
        <dbReference type="ARBA" id="ARBA00023027"/>
    </source>
</evidence>
<dbReference type="Gene3D" id="3.40.50.10330">
    <property type="entry name" value="Probable inorganic polyphosphate/atp-NAD kinase, domain 1"/>
    <property type="match status" value="1"/>
</dbReference>
<organism evidence="9 10">
    <name type="scientific">Sulfurospirillum halorespirans DSM 13726</name>
    <dbReference type="NCBI Taxonomy" id="1193502"/>
    <lineage>
        <taxon>Bacteria</taxon>
        <taxon>Pseudomonadati</taxon>
        <taxon>Campylobacterota</taxon>
        <taxon>Epsilonproteobacteria</taxon>
        <taxon>Campylobacterales</taxon>
        <taxon>Sulfurospirillaceae</taxon>
        <taxon>Sulfurospirillum</taxon>
    </lineage>
</organism>